<organism evidence="3 4">
    <name type="scientific">Cudoniella acicularis</name>
    <dbReference type="NCBI Taxonomy" id="354080"/>
    <lineage>
        <taxon>Eukaryota</taxon>
        <taxon>Fungi</taxon>
        <taxon>Dikarya</taxon>
        <taxon>Ascomycota</taxon>
        <taxon>Pezizomycotina</taxon>
        <taxon>Leotiomycetes</taxon>
        <taxon>Helotiales</taxon>
        <taxon>Tricladiaceae</taxon>
        <taxon>Cudoniella</taxon>
    </lineage>
</organism>
<feature type="transmembrane region" description="Helical" evidence="2">
    <location>
        <begin position="97"/>
        <end position="120"/>
    </location>
</feature>
<dbReference type="AlphaFoldDB" id="A0A8H4RGN4"/>
<protein>
    <submittedName>
        <fullName evidence="3">Uncharacterized protein</fullName>
    </submittedName>
</protein>
<feature type="compositionally biased region" description="Polar residues" evidence="1">
    <location>
        <begin position="723"/>
        <end position="737"/>
    </location>
</feature>
<keyword evidence="4" id="KW-1185">Reference proteome</keyword>
<feature type="compositionally biased region" description="Low complexity" evidence="1">
    <location>
        <begin position="670"/>
        <end position="684"/>
    </location>
</feature>
<dbReference type="PANTHER" id="PTHR16861:SF4">
    <property type="entry name" value="SH3 DOMAIN PROTEIN (AFU_ORTHOLOGUE AFUA_1G13610)"/>
    <property type="match status" value="1"/>
</dbReference>
<comment type="caution">
    <text evidence="3">The sequence shown here is derived from an EMBL/GenBank/DDBJ whole genome shotgun (WGS) entry which is preliminary data.</text>
</comment>
<feature type="compositionally biased region" description="Polar residues" evidence="1">
    <location>
        <begin position="593"/>
        <end position="603"/>
    </location>
</feature>
<feature type="compositionally biased region" description="Polar residues" evidence="1">
    <location>
        <begin position="788"/>
        <end position="831"/>
    </location>
</feature>
<feature type="region of interest" description="Disordered" evidence="1">
    <location>
        <begin position="1"/>
        <end position="91"/>
    </location>
</feature>
<evidence type="ECO:0000313" key="3">
    <source>
        <dbReference type="EMBL" id="KAF4629764.1"/>
    </source>
</evidence>
<name>A0A8H4RGN4_9HELO</name>
<feature type="compositionally biased region" description="Low complexity" evidence="1">
    <location>
        <begin position="611"/>
        <end position="620"/>
    </location>
</feature>
<feature type="compositionally biased region" description="Polar residues" evidence="1">
    <location>
        <begin position="641"/>
        <end position="669"/>
    </location>
</feature>
<reference evidence="3 4" key="1">
    <citation type="submission" date="2020-03" db="EMBL/GenBank/DDBJ databases">
        <title>Draft Genome Sequence of Cudoniella acicularis.</title>
        <authorList>
            <person name="Buettner E."/>
            <person name="Kellner H."/>
        </authorList>
    </citation>
    <scope>NUCLEOTIDE SEQUENCE [LARGE SCALE GENOMIC DNA]</scope>
    <source>
        <strain evidence="3 4">DSM 108380</strain>
    </source>
</reference>
<feature type="compositionally biased region" description="Polar residues" evidence="1">
    <location>
        <begin position="869"/>
        <end position="879"/>
    </location>
</feature>
<sequence>MSFNITVATTSSSSSSSSPPPTSFSTISTSDPSYTPPSSIASTPSTGSSGSSTSASSSTSVNSILSSSGTSTTSTGNTSQTSSSKATSSKGVSAGGAAGLAIGFAILGALIAGLIVFVLLRRKKEQTNYPQSHLPFEGQSPIENEKNGIVAAAVPAHGNVDRFLPQPAEDDAIVGGLSKIRDGIKNHVQNYYHDLPIDPDAINEGPLAELSTATATPTSALKTLLLNPASRKPTLQLFLAQLILSRCTVRTDRHLSFLPREVSGLAVSPTSSGGTRSPQLALLSKWKTISGALLQQQYGQPLTENDPRNTAITQALAEADSILLPFVDSSVHTAGRGRNLDGIMRRAAQFAFLLFSQPSSFQFDYAGTGQANSLVVFPALLQTVNDEAEAVSPPRVLSAKEIMNGLGVSLWKFIKVAAAIRARRAFSVAEYAVKLHAVGSEHGVFVRLILRVRNDLEEVERLLSAPEVRNKLLDTPGKLPWIKDVILTTKTALNEIGRWVERARVDKEEYGSVSFDNRVRWVFNDHDKLTNRTLELNTNHLALSNVLTYLMPLEQSDALMDEGLPEYEDVTGFEDFLSPRQKRKLRHTDSRAEQGTNSEVTSSESHKRAFSSTSTTSLPTLRDEIGNMGRIPGDGDARPVLNSSSSQSLPRTSATERGSTSSLPQSFNHSSSSTSLTTRASLSSFPGSTIQESSSKHDDIPSNPRRKSGPLFTIARRPVSPLSRASSIWSPMTTEPSLASPAPSWPYTNRTVSDEQREPPISTPSTETRRSRSSTLASTQDWDIDKPINSNVPQTQSTDHLPQPAPWNTQHTPSKPAQSPQEPSADFQITPNDELRTSMPQPGPSQQPVQQKFSGNNSFGPIDPFRYSPDSSTPSNSIAELSAEPKKPQLSKPKITKLTNVAYRPPLSPDPPISPPIPPKIPRKSVPEADSDVDVLKWKEIQREDSPRGHLSLEKFPRSLKWLLRF</sequence>
<feature type="region of interest" description="Disordered" evidence="1">
    <location>
        <begin position="578"/>
        <end position="929"/>
    </location>
</feature>
<evidence type="ECO:0000256" key="2">
    <source>
        <dbReference type="SAM" id="Phobius"/>
    </source>
</evidence>
<dbReference type="EMBL" id="JAAMPI010000630">
    <property type="protein sequence ID" value="KAF4629764.1"/>
    <property type="molecule type" value="Genomic_DNA"/>
</dbReference>
<evidence type="ECO:0000256" key="1">
    <source>
        <dbReference type="SAM" id="MobiDB-lite"/>
    </source>
</evidence>
<dbReference type="Proteomes" id="UP000566819">
    <property type="component" value="Unassembled WGS sequence"/>
</dbReference>
<accession>A0A8H4RGN4</accession>
<evidence type="ECO:0000313" key="4">
    <source>
        <dbReference type="Proteomes" id="UP000566819"/>
    </source>
</evidence>
<dbReference type="OrthoDB" id="5421765at2759"/>
<dbReference type="PANTHER" id="PTHR16861">
    <property type="entry name" value="GLYCOPROTEIN 38"/>
    <property type="match status" value="1"/>
</dbReference>
<proteinExistence type="predicted"/>
<gene>
    <name evidence="3" type="ORF">G7Y89_g8383</name>
</gene>
<keyword evidence="2" id="KW-1133">Transmembrane helix</keyword>
<feature type="compositionally biased region" description="Low complexity" evidence="1">
    <location>
        <begin position="9"/>
        <end position="91"/>
    </location>
</feature>
<keyword evidence="2" id="KW-0472">Membrane</keyword>
<feature type="compositionally biased region" description="Pro residues" evidence="1">
    <location>
        <begin position="906"/>
        <end position="920"/>
    </location>
</feature>
<keyword evidence="2" id="KW-0812">Transmembrane</keyword>